<evidence type="ECO:0000256" key="1">
    <source>
        <dbReference type="SAM" id="MobiDB-lite"/>
    </source>
</evidence>
<dbReference type="EMBL" id="MUIO01000076">
    <property type="protein sequence ID" value="ORC57636.1"/>
    <property type="molecule type" value="Genomic_DNA"/>
</dbReference>
<sequence>MTVGDGRKFFPAIELLRRSLNSSMPVECDKEKTRRKRSAGSTDYEYSRQRCMNHQQPCRNFQQK</sequence>
<dbReference type="AlphaFoldDB" id="A0A1X0N2A4"/>
<keyword evidence="3" id="KW-1185">Reference proteome</keyword>
<evidence type="ECO:0000313" key="2">
    <source>
        <dbReference type="EMBL" id="ORC57636.1"/>
    </source>
</evidence>
<comment type="caution">
    <text evidence="2">The sequence shown here is derived from an EMBL/GenBank/DDBJ whole genome shotgun (WGS) entry which is preliminary data.</text>
</comment>
<organism evidence="2 3">
    <name type="scientific">Pseudomonas floridensis</name>
    <dbReference type="NCBI Taxonomy" id="1958950"/>
    <lineage>
        <taxon>Bacteria</taxon>
        <taxon>Pseudomonadati</taxon>
        <taxon>Pseudomonadota</taxon>
        <taxon>Gammaproteobacteria</taxon>
        <taxon>Pseudomonadales</taxon>
        <taxon>Pseudomonadaceae</taxon>
        <taxon>Pseudomonas</taxon>
    </lineage>
</organism>
<reference evidence="3" key="1">
    <citation type="submission" date="2017-02" db="EMBL/GenBank/DDBJ databases">
        <title>Pseudomonas floridae sp. nov., a novel pathogenic bacterial species isolated from tomato.</title>
        <authorList>
            <person name="Timilsina S."/>
            <person name="Vallad G.E."/>
            <person name="Jones J.B."/>
        </authorList>
    </citation>
    <scope>NUCLEOTIDE SEQUENCE [LARGE SCALE GENOMIC DNA]</scope>
    <source>
        <strain evidence="3">GEV388</strain>
    </source>
</reference>
<protein>
    <submittedName>
        <fullName evidence="2">Uncharacterized protein</fullName>
    </submittedName>
</protein>
<accession>A0A1X0N2A4</accession>
<dbReference type="Proteomes" id="UP000192815">
    <property type="component" value="Unassembled WGS sequence"/>
</dbReference>
<gene>
    <name evidence="2" type="ORF">BZK31_19070</name>
</gene>
<name>A0A1X0N2A4_9PSED</name>
<dbReference type="STRING" id="1958950.BZK31_19070"/>
<evidence type="ECO:0000313" key="3">
    <source>
        <dbReference type="Proteomes" id="UP000192815"/>
    </source>
</evidence>
<feature type="region of interest" description="Disordered" evidence="1">
    <location>
        <begin position="26"/>
        <end position="46"/>
    </location>
</feature>
<proteinExistence type="predicted"/>